<dbReference type="Gene3D" id="2.60.120.620">
    <property type="entry name" value="q2cbj1_9rhob like domain"/>
    <property type="match status" value="1"/>
</dbReference>
<dbReference type="InterPro" id="IPR008775">
    <property type="entry name" value="Phytyl_CoA_dOase-like"/>
</dbReference>
<dbReference type="EMBL" id="UINC01035676">
    <property type="protein sequence ID" value="SVB28462.1"/>
    <property type="molecule type" value="Genomic_DNA"/>
</dbReference>
<dbReference type="GO" id="GO:0046872">
    <property type="term" value="F:metal ion binding"/>
    <property type="evidence" value="ECO:0007669"/>
    <property type="project" value="UniProtKB-ARBA"/>
</dbReference>
<evidence type="ECO:0000313" key="1">
    <source>
        <dbReference type="EMBL" id="SVB28462.1"/>
    </source>
</evidence>
<dbReference type="GO" id="GO:0016491">
    <property type="term" value="F:oxidoreductase activity"/>
    <property type="evidence" value="ECO:0007669"/>
    <property type="project" value="UniProtKB-ARBA"/>
</dbReference>
<sequence>MGNSSELCTDQLQHFATFGYIILRQLLTPEDLKILAVELDQGLDAQFPHNPFDGSQRHWSRMTDETTPFFASLMEDVRFLTPAQQICGEDVLGIGIDANRYIGDTGWHPDTGNAQQIAVKYIFYLDPVTAKTGALRVIPGSHLLQETERQIFSKGIQNTSLQEVPCQAINTVPGDVIAFDIRTWHASYGGGRNRRACNLDYFQNPKASDEIELLLQLGRSHASSVNHFDTKRKFNYSKNWLENPHQSQIRQCWIDRFNEIGYFDQLGVAEL</sequence>
<protein>
    <recommendedName>
        <fullName evidence="2">Phytanoyl-CoA dioxygenase</fullName>
    </recommendedName>
</protein>
<proteinExistence type="predicted"/>
<accession>A0A382CRM4</accession>
<reference evidence="1" key="1">
    <citation type="submission" date="2018-05" db="EMBL/GenBank/DDBJ databases">
        <authorList>
            <person name="Lanie J.A."/>
            <person name="Ng W.-L."/>
            <person name="Kazmierczak K.M."/>
            <person name="Andrzejewski T.M."/>
            <person name="Davidsen T.M."/>
            <person name="Wayne K.J."/>
            <person name="Tettelin H."/>
            <person name="Glass J.I."/>
            <person name="Rusch D."/>
            <person name="Podicherti R."/>
            <person name="Tsui H.-C.T."/>
            <person name="Winkler M.E."/>
        </authorList>
    </citation>
    <scope>NUCLEOTIDE SEQUENCE</scope>
</reference>
<name>A0A382CRM4_9ZZZZ</name>
<dbReference type="AlphaFoldDB" id="A0A382CRM4"/>
<evidence type="ECO:0008006" key="2">
    <source>
        <dbReference type="Google" id="ProtNLM"/>
    </source>
</evidence>
<gene>
    <name evidence="1" type="ORF">METZ01_LOCUS181316</name>
</gene>
<dbReference type="PANTHER" id="PTHR20883">
    <property type="entry name" value="PHYTANOYL-COA DIOXYGENASE DOMAIN CONTAINING 1"/>
    <property type="match status" value="1"/>
</dbReference>
<dbReference type="SUPFAM" id="SSF51197">
    <property type="entry name" value="Clavaminate synthase-like"/>
    <property type="match status" value="1"/>
</dbReference>
<organism evidence="1">
    <name type="scientific">marine metagenome</name>
    <dbReference type="NCBI Taxonomy" id="408172"/>
    <lineage>
        <taxon>unclassified sequences</taxon>
        <taxon>metagenomes</taxon>
        <taxon>ecological metagenomes</taxon>
    </lineage>
</organism>
<dbReference type="PANTHER" id="PTHR20883:SF48">
    <property type="entry name" value="ECTOINE DIOXYGENASE"/>
    <property type="match status" value="1"/>
</dbReference>
<dbReference type="Pfam" id="PF05721">
    <property type="entry name" value="PhyH"/>
    <property type="match status" value="1"/>
</dbReference>